<proteinExistence type="predicted"/>
<dbReference type="Proteomes" id="UP000631114">
    <property type="component" value="Unassembled WGS sequence"/>
</dbReference>
<name>A0A835LY28_9MAGN</name>
<evidence type="ECO:0000313" key="1">
    <source>
        <dbReference type="EMBL" id="KAF9612518.1"/>
    </source>
</evidence>
<sequence length="202" mass="23090">MKASSLLCKLHHHAFIKELVDAHILMHSLSTPCFYHKLVPKMLSRFIGEQYFCQEDHQATKKKNKRGYRNGSLMEANSREVVNQTEVVGKEADLAAVERMREMEIEMVSLRKRMESLGEREKRQRLCGIETSGEGKKNLFGFNGMMTEPIREIDLPVYAGPITINATVVVVDSTSQCNMILGCKRIHAMKDVSSTYYYQIRG</sequence>
<dbReference type="EMBL" id="JADFTS010000003">
    <property type="protein sequence ID" value="KAF9612518.1"/>
    <property type="molecule type" value="Genomic_DNA"/>
</dbReference>
<reference evidence="1 2" key="1">
    <citation type="submission" date="2020-10" db="EMBL/GenBank/DDBJ databases">
        <title>The Coptis chinensis genome and diversification of protoberbering-type alkaloids.</title>
        <authorList>
            <person name="Wang B."/>
            <person name="Shu S."/>
            <person name="Song C."/>
            <person name="Liu Y."/>
        </authorList>
    </citation>
    <scope>NUCLEOTIDE SEQUENCE [LARGE SCALE GENOMIC DNA]</scope>
    <source>
        <strain evidence="1">HL-2020</strain>
        <tissue evidence="1">Leaf</tissue>
    </source>
</reference>
<accession>A0A835LY28</accession>
<comment type="caution">
    <text evidence="1">The sequence shown here is derived from an EMBL/GenBank/DDBJ whole genome shotgun (WGS) entry which is preliminary data.</text>
</comment>
<protein>
    <submittedName>
        <fullName evidence="1">Uncharacterized protein</fullName>
    </submittedName>
</protein>
<dbReference type="AlphaFoldDB" id="A0A835LY28"/>
<evidence type="ECO:0000313" key="2">
    <source>
        <dbReference type="Proteomes" id="UP000631114"/>
    </source>
</evidence>
<dbReference type="PANTHER" id="PTHR33240">
    <property type="entry name" value="OS08G0508500 PROTEIN"/>
    <property type="match status" value="1"/>
</dbReference>
<dbReference type="PANTHER" id="PTHR33240:SF15">
    <property type="entry name" value="GAG-PRO-LIKE PROTEIN"/>
    <property type="match status" value="1"/>
</dbReference>
<organism evidence="1 2">
    <name type="scientific">Coptis chinensis</name>
    <dbReference type="NCBI Taxonomy" id="261450"/>
    <lineage>
        <taxon>Eukaryota</taxon>
        <taxon>Viridiplantae</taxon>
        <taxon>Streptophyta</taxon>
        <taxon>Embryophyta</taxon>
        <taxon>Tracheophyta</taxon>
        <taxon>Spermatophyta</taxon>
        <taxon>Magnoliopsida</taxon>
        <taxon>Ranunculales</taxon>
        <taxon>Ranunculaceae</taxon>
        <taxon>Coptidoideae</taxon>
        <taxon>Coptis</taxon>
    </lineage>
</organism>
<keyword evidence="2" id="KW-1185">Reference proteome</keyword>
<gene>
    <name evidence="1" type="ORF">IFM89_000440</name>
</gene>
<dbReference type="OrthoDB" id="2919534at2759"/>